<evidence type="ECO:0000256" key="3">
    <source>
        <dbReference type="ARBA" id="ARBA00022670"/>
    </source>
</evidence>
<keyword evidence="6 20" id="KW-0378">Hydrolase</keyword>
<evidence type="ECO:0000256" key="4">
    <source>
        <dbReference type="ARBA" id="ARBA00022723"/>
    </source>
</evidence>
<feature type="binding site" evidence="16">
    <location>
        <position position="109"/>
    </location>
    <ligand>
        <name>Zn(2+)</name>
        <dbReference type="ChEBI" id="CHEBI:29105"/>
        <label>1</label>
        <note>catalytic</note>
    </ligand>
</feature>
<dbReference type="GO" id="GO:0008237">
    <property type="term" value="F:metallopeptidase activity"/>
    <property type="evidence" value="ECO:0007669"/>
    <property type="project" value="UniProtKB-KW"/>
</dbReference>
<dbReference type="CDD" id="cd06461">
    <property type="entry name" value="M2_ACE"/>
    <property type="match status" value="1"/>
</dbReference>
<protein>
    <recommendedName>
        <fullName evidence="12 20">Angiotensin-converting enzyme</fullName>
        <ecNumber evidence="20">3.4.-.-</ecNumber>
    </recommendedName>
</protein>
<evidence type="ECO:0000256" key="11">
    <source>
        <dbReference type="ARBA" id="ARBA00036868"/>
    </source>
</evidence>
<evidence type="ECO:0000256" key="2">
    <source>
        <dbReference type="ARBA" id="ARBA00022645"/>
    </source>
</evidence>
<feature type="active site" description="Proton donor 1" evidence="13">
    <location>
        <position position="236"/>
    </location>
</feature>
<feature type="active site" description="Proton acceptor 1" evidence="13">
    <location>
        <position position="106"/>
    </location>
</feature>
<evidence type="ECO:0000256" key="17">
    <source>
        <dbReference type="PIRSR" id="PIRSR601548-4"/>
    </source>
</evidence>
<dbReference type="InterPro" id="IPR001548">
    <property type="entry name" value="Peptidase_M2"/>
</dbReference>
<evidence type="ECO:0000256" key="13">
    <source>
        <dbReference type="PIRSR" id="PIRSR601548-1"/>
    </source>
</evidence>
<comment type="caution">
    <text evidence="21">The sequence shown here is derived from an EMBL/GenBank/DDBJ whole genome shotgun (WGS) entry which is preliminary data.</text>
</comment>
<keyword evidence="22" id="KW-1185">Reference proteome</keyword>
<feature type="binding site" evidence="16">
    <location>
        <position position="133"/>
    </location>
    <ligand>
        <name>Zn(2+)</name>
        <dbReference type="ChEBI" id="CHEBI:29105"/>
        <label>1</label>
        <note>catalytic</note>
    </ligand>
</feature>
<dbReference type="GO" id="GO:0046872">
    <property type="term" value="F:metal ion binding"/>
    <property type="evidence" value="ECO:0007669"/>
    <property type="project" value="UniProtKB-KW"/>
</dbReference>
<evidence type="ECO:0000256" key="6">
    <source>
        <dbReference type="ARBA" id="ARBA00022801"/>
    </source>
</evidence>
<dbReference type="GO" id="GO:0006508">
    <property type="term" value="P:proteolysis"/>
    <property type="evidence" value="ECO:0007669"/>
    <property type="project" value="UniProtKB-KW"/>
</dbReference>
<dbReference type="EC" id="3.4.-.-" evidence="20"/>
<dbReference type="SUPFAM" id="SSF55486">
    <property type="entry name" value="Metalloproteases ('zincins'), catalytic domain"/>
    <property type="match status" value="1"/>
</dbReference>
<gene>
    <name evidence="21" type="ORF">ElyMa_000908000</name>
</gene>
<organism evidence="21 22">
    <name type="scientific">Elysia marginata</name>
    <dbReference type="NCBI Taxonomy" id="1093978"/>
    <lineage>
        <taxon>Eukaryota</taxon>
        <taxon>Metazoa</taxon>
        <taxon>Spiralia</taxon>
        <taxon>Lophotrochozoa</taxon>
        <taxon>Mollusca</taxon>
        <taxon>Gastropoda</taxon>
        <taxon>Heterobranchia</taxon>
        <taxon>Euthyneura</taxon>
        <taxon>Panpulmonata</taxon>
        <taxon>Sacoglossa</taxon>
        <taxon>Placobranchoidea</taxon>
        <taxon>Plakobranchidae</taxon>
        <taxon>Elysia</taxon>
    </lineage>
</organism>
<feature type="active site" description="Proton acceptor 2" evidence="14">
    <location>
        <position position="106"/>
    </location>
</feature>
<keyword evidence="4 16" id="KW-0479">Metal-binding</keyword>
<evidence type="ECO:0000256" key="1">
    <source>
        <dbReference type="ARBA" id="ARBA00008139"/>
    </source>
</evidence>
<proteinExistence type="inferred from homology"/>
<keyword evidence="7 16" id="KW-0862">Zinc</keyword>
<evidence type="ECO:0000256" key="18">
    <source>
        <dbReference type="PIRSR" id="PIRSR601548-8"/>
    </source>
</evidence>
<evidence type="ECO:0000256" key="12">
    <source>
        <dbReference type="ARBA" id="ARBA00039858"/>
    </source>
</evidence>
<evidence type="ECO:0000256" key="14">
    <source>
        <dbReference type="PIRSR" id="PIRSR601548-11"/>
    </source>
</evidence>
<dbReference type="GO" id="GO:0008241">
    <property type="term" value="F:peptidyl-dipeptidase activity"/>
    <property type="evidence" value="ECO:0007669"/>
    <property type="project" value="UniProtKB-EC"/>
</dbReference>
<comment type="catalytic activity">
    <reaction evidence="11">
        <text>Release of a C-terminal dipeptide, oligopeptide-|-Xaa-Yaa, when Xaa is not Pro, and Yaa is neither Asp nor Glu. Thus, conversion of angiotensin I to angiotensin II, with increase in vasoconstrictor activity, but no action on angiotensin II.</text>
        <dbReference type="EC" id="3.4.15.1"/>
    </reaction>
</comment>
<dbReference type="PANTHER" id="PTHR10514:SF27">
    <property type="entry name" value="ANGIOTENSIN-CONVERTING ENZYME"/>
    <property type="match status" value="1"/>
</dbReference>
<dbReference type="AlphaFoldDB" id="A0AAV4H912"/>
<dbReference type="FunFam" id="1.10.1370.30:FF:000004">
    <property type="entry name" value="Angiotensin-converting enzyme"/>
    <property type="match status" value="1"/>
</dbReference>
<evidence type="ECO:0000256" key="19">
    <source>
        <dbReference type="PROSITE-ProRule" id="PRU01355"/>
    </source>
</evidence>
<dbReference type="PRINTS" id="PR00791">
    <property type="entry name" value="PEPDIPTASEA"/>
</dbReference>
<reference evidence="21 22" key="1">
    <citation type="journal article" date="2021" name="Elife">
        <title>Chloroplast acquisition without the gene transfer in kleptoplastic sea slugs, Plakobranchus ocellatus.</title>
        <authorList>
            <person name="Maeda T."/>
            <person name="Takahashi S."/>
            <person name="Yoshida T."/>
            <person name="Shimamura S."/>
            <person name="Takaki Y."/>
            <person name="Nagai Y."/>
            <person name="Toyoda A."/>
            <person name="Suzuki Y."/>
            <person name="Arimoto A."/>
            <person name="Ishii H."/>
            <person name="Satoh N."/>
            <person name="Nishiyama T."/>
            <person name="Hasebe M."/>
            <person name="Maruyama T."/>
            <person name="Minagawa J."/>
            <person name="Obokata J."/>
            <person name="Shigenobu S."/>
        </authorList>
    </citation>
    <scope>NUCLEOTIDE SEQUENCE [LARGE SCALE GENOMIC DNA]</scope>
</reference>
<evidence type="ECO:0000313" key="22">
    <source>
        <dbReference type="Proteomes" id="UP000762676"/>
    </source>
</evidence>
<feature type="binding site" evidence="18">
    <location>
        <position position="133"/>
    </location>
    <ligand>
        <name>Zn(2+)</name>
        <dbReference type="ChEBI" id="CHEBI:29105"/>
        <label>2</label>
        <note>catalytic</note>
    </ligand>
</feature>
<name>A0AAV4H912_9GAST</name>
<dbReference type="PANTHER" id="PTHR10514">
    <property type="entry name" value="ANGIOTENSIN-CONVERTING ENZYME"/>
    <property type="match status" value="1"/>
</dbReference>
<evidence type="ECO:0000256" key="9">
    <source>
        <dbReference type="ARBA" id="ARBA00023157"/>
    </source>
</evidence>
<comment type="similarity">
    <text evidence="1 19 20">Belongs to the peptidase M2 family.</text>
</comment>
<feature type="binding site" evidence="18">
    <location>
        <position position="105"/>
    </location>
    <ligand>
        <name>Zn(2+)</name>
        <dbReference type="ChEBI" id="CHEBI:29105"/>
        <label>2</label>
        <note>catalytic</note>
    </ligand>
</feature>
<evidence type="ECO:0000256" key="10">
    <source>
        <dbReference type="ARBA" id="ARBA00023180"/>
    </source>
</evidence>
<keyword evidence="3 20" id="KW-0645">Protease</keyword>
<feature type="active site" description="Proton donor 2" evidence="14">
    <location>
        <position position="236"/>
    </location>
</feature>
<dbReference type="GO" id="GO:0004180">
    <property type="term" value="F:carboxypeptidase activity"/>
    <property type="evidence" value="ECO:0007669"/>
    <property type="project" value="UniProtKB-KW"/>
</dbReference>
<dbReference type="Gene3D" id="1.10.1370.30">
    <property type="match status" value="2"/>
</dbReference>
<feature type="binding site" evidence="16">
    <location>
        <position position="105"/>
    </location>
    <ligand>
        <name>Zn(2+)</name>
        <dbReference type="ChEBI" id="CHEBI:29105"/>
        <label>1</label>
        <note>catalytic</note>
    </ligand>
</feature>
<accession>A0AAV4H912</accession>
<feature type="binding site" evidence="18">
    <location>
        <position position="109"/>
    </location>
    <ligand>
        <name>Zn(2+)</name>
        <dbReference type="ChEBI" id="CHEBI:29105"/>
        <label>2</label>
        <note>catalytic</note>
    </ligand>
</feature>
<feature type="binding site" evidence="15">
    <location>
        <position position="245"/>
    </location>
    <ligand>
        <name>chloride</name>
        <dbReference type="ChEBI" id="CHEBI:17996"/>
        <label>1</label>
    </ligand>
</feature>
<dbReference type="EMBL" id="BMAT01001855">
    <property type="protein sequence ID" value="GFR94014.1"/>
    <property type="molecule type" value="Genomic_DNA"/>
</dbReference>
<keyword evidence="10 20" id="KW-0325">Glycoprotein</keyword>
<feature type="disulfide bond" evidence="17 19">
    <location>
        <begin position="74"/>
        <end position="92"/>
    </location>
</feature>
<evidence type="ECO:0000256" key="16">
    <source>
        <dbReference type="PIRSR" id="PIRSR601548-3"/>
    </source>
</evidence>
<comment type="caution">
    <text evidence="19">Lacks conserved residue(s) required for the propagation of feature annotation.</text>
</comment>
<keyword evidence="2 20" id="KW-0121">Carboxypeptidase</keyword>
<dbReference type="Proteomes" id="UP000762676">
    <property type="component" value="Unassembled WGS sequence"/>
</dbReference>
<keyword evidence="9 17" id="KW-1015">Disulfide bond</keyword>
<keyword evidence="8 20" id="KW-0482">Metalloprotease</keyword>
<evidence type="ECO:0000256" key="8">
    <source>
        <dbReference type="ARBA" id="ARBA00023049"/>
    </source>
</evidence>
<evidence type="ECO:0000256" key="20">
    <source>
        <dbReference type="RuleBase" id="RU361144"/>
    </source>
</evidence>
<evidence type="ECO:0000256" key="15">
    <source>
        <dbReference type="PIRSR" id="PIRSR601548-2"/>
    </source>
</evidence>
<dbReference type="GO" id="GO:0005886">
    <property type="term" value="C:plasma membrane"/>
    <property type="evidence" value="ECO:0007669"/>
    <property type="project" value="TreeGrafter"/>
</dbReference>
<feature type="disulfide bond" evidence="17">
    <location>
        <begin position="261"/>
        <end position="273"/>
    </location>
</feature>
<sequence length="376" mass="43825">MWSQSWNNIADLVQPFQNKQLMDVTDEMRRQGYTTKRMFETAEAFFYSLGFDNMTDLFWSKSMLERPEGRDVVCHASAWDMNEPRDFRIKMCTTVNHEDFITIHHEMGHIQYYMQYKDQPLVYRNGANPGFHEAVGDTIALSVQTPKHLKAIGLLNDVNEQDKDTDINFLMLMALDKIAFLPFGYLIDRWRWSVFRSSTSPEKYNENWWDLRCRLQGISPAVTRHSDDFDPAAKYHIVADVPYIRYFVSFVIQFQFYKAACDAAGNTEPLYKCDFYNNKVAGEKLRSMLQLGSSKPWPEAMEKITGQRRMDAGPLLEYFEPLMDYLKKQNGDDYGWEDKCPENPPPCVKGGSSRPELHSWICVLLPVFIALVGWLK</sequence>
<keyword evidence="5" id="KW-0732">Signal</keyword>
<evidence type="ECO:0000256" key="7">
    <source>
        <dbReference type="ARBA" id="ARBA00022833"/>
    </source>
</evidence>
<comment type="cofactor">
    <cofactor evidence="20">
        <name>Zn(2+)</name>
        <dbReference type="ChEBI" id="CHEBI:29105"/>
    </cofactor>
    <text evidence="20">Binds 1 zinc ion per subunit.</text>
</comment>
<dbReference type="Pfam" id="PF01401">
    <property type="entry name" value="Peptidase_M2"/>
    <property type="match status" value="1"/>
</dbReference>
<dbReference type="PROSITE" id="PS52011">
    <property type="entry name" value="PEPTIDASE_M2"/>
    <property type="match status" value="1"/>
</dbReference>
<evidence type="ECO:0000256" key="5">
    <source>
        <dbReference type="ARBA" id="ARBA00022729"/>
    </source>
</evidence>
<evidence type="ECO:0000313" key="21">
    <source>
        <dbReference type="EMBL" id="GFR94014.1"/>
    </source>
</evidence>